<dbReference type="GO" id="GO:0000403">
    <property type="term" value="F:Y-form DNA binding"/>
    <property type="evidence" value="ECO:0007669"/>
    <property type="project" value="EnsemblFungi"/>
</dbReference>
<keyword evidence="2" id="KW-0547">Nucleotide-binding</keyword>
<comment type="similarity">
    <text evidence="1">Belongs to the DNA mismatch repair MutS family.</text>
</comment>
<dbReference type="Proteomes" id="UP000002866">
    <property type="component" value="Chromosome 7"/>
</dbReference>
<accession>I2H7D5</accession>
<dbReference type="GO" id="GO:0000228">
    <property type="term" value="C:nuclear chromosome"/>
    <property type="evidence" value="ECO:0007669"/>
    <property type="project" value="EnsemblFungi"/>
</dbReference>
<dbReference type="GeneID" id="14497419"/>
<dbReference type="FunCoup" id="I2H7D5">
    <property type="interactions" value="398"/>
</dbReference>
<keyword evidence="9" id="KW-1185">Reference proteome</keyword>
<evidence type="ECO:0000256" key="5">
    <source>
        <dbReference type="ARBA" id="ARBA00023254"/>
    </source>
</evidence>
<dbReference type="Pfam" id="PF05190">
    <property type="entry name" value="MutS_IV"/>
    <property type="match status" value="1"/>
</dbReference>
<dbReference type="Gene3D" id="3.40.50.300">
    <property type="entry name" value="P-loop containing nucleotide triphosphate hydrolases"/>
    <property type="match status" value="1"/>
</dbReference>
<evidence type="ECO:0008006" key="10">
    <source>
        <dbReference type="Google" id="ProtNLM"/>
    </source>
</evidence>
<reference evidence="8 9" key="1">
    <citation type="journal article" date="2011" name="Proc. Natl. Acad. Sci. U.S.A.">
        <title>Evolutionary erosion of yeast sex chromosomes by mating-type switching accidents.</title>
        <authorList>
            <person name="Gordon J.L."/>
            <person name="Armisen D."/>
            <person name="Proux-Wera E."/>
            <person name="Oheigeartaigh S.S."/>
            <person name="Byrne K.P."/>
            <person name="Wolfe K.H."/>
        </authorList>
    </citation>
    <scope>NUCLEOTIDE SEQUENCE [LARGE SCALE GENOMIC DNA]</scope>
    <source>
        <strain evidence="9">ATCC 34711 / CBS 6284 / DSM 70876 / NBRC 10599 / NRRL Y-10934 / UCD 77-7</strain>
    </source>
</reference>
<feature type="domain" description="DNA mismatch repair protein MutS core" evidence="6">
    <location>
        <begin position="334"/>
        <end position="670"/>
    </location>
</feature>
<dbReference type="InterPro" id="IPR007860">
    <property type="entry name" value="DNA_mmatch_repair_MutS_con_dom"/>
</dbReference>
<evidence type="ECO:0000256" key="3">
    <source>
        <dbReference type="ARBA" id="ARBA00022840"/>
    </source>
</evidence>
<evidence type="ECO:0000259" key="7">
    <source>
        <dbReference type="SMART" id="SM00534"/>
    </source>
</evidence>
<gene>
    <name evidence="8" type="primary">TBLA0G03510</name>
    <name evidence="8" type="ORF">TBLA_0G03510</name>
</gene>
<dbReference type="GO" id="GO:0030983">
    <property type="term" value="F:mismatched DNA binding"/>
    <property type="evidence" value="ECO:0007669"/>
    <property type="project" value="InterPro"/>
</dbReference>
<dbReference type="SMART" id="SM00534">
    <property type="entry name" value="MUTSac"/>
    <property type="match status" value="1"/>
</dbReference>
<dbReference type="OrthoDB" id="276261at2759"/>
<dbReference type="InterPro" id="IPR036187">
    <property type="entry name" value="DNA_mismatch_repair_MutS_sf"/>
</dbReference>
<dbReference type="InterPro" id="IPR000432">
    <property type="entry name" value="DNA_mismatch_repair_MutS_C"/>
</dbReference>
<evidence type="ECO:0000313" key="9">
    <source>
        <dbReference type="Proteomes" id="UP000002866"/>
    </source>
</evidence>
<dbReference type="GO" id="GO:0006298">
    <property type="term" value="P:mismatch repair"/>
    <property type="evidence" value="ECO:0007669"/>
    <property type="project" value="InterPro"/>
</dbReference>
<dbReference type="GO" id="GO:1990391">
    <property type="term" value="C:DNA repair complex"/>
    <property type="evidence" value="ECO:0007669"/>
    <property type="project" value="EnsemblFungi"/>
</dbReference>
<feature type="domain" description="DNA mismatch repair proteins mutS family" evidence="7">
    <location>
        <begin position="686"/>
        <end position="872"/>
    </location>
</feature>
<keyword evidence="5" id="KW-0469">Meiosis</keyword>
<evidence type="ECO:0000256" key="2">
    <source>
        <dbReference type="ARBA" id="ARBA00022741"/>
    </source>
</evidence>
<dbReference type="InterPro" id="IPR011184">
    <property type="entry name" value="DNA_mismatch_repair_Msh2"/>
</dbReference>
<dbReference type="Pfam" id="PF05192">
    <property type="entry name" value="MutS_III"/>
    <property type="match status" value="1"/>
</dbReference>
<dbReference type="GO" id="GO:0005524">
    <property type="term" value="F:ATP binding"/>
    <property type="evidence" value="ECO:0007669"/>
    <property type="project" value="UniProtKB-KW"/>
</dbReference>
<dbReference type="PANTHER" id="PTHR11361:SF21">
    <property type="entry name" value="MUTS PROTEIN HOMOLOG 4"/>
    <property type="match status" value="1"/>
</dbReference>
<dbReference type="InterPro" id="IPR007696">
    <property type="entry name" value="DNA_mismatch_repair_MutS_core"/>
</dbReference>
<dbReference type="InterPro" id="IPR036678">
    <property type="entry name" value="MutS_con_dom_sf"/>
</dbReference>
<dbReference type="GO" id="GO:0062037">
    <property type="term" value="F:D-loop DNA binding"/>
    <property type="evidence" value="ECO:0007669"/>
    <property type="project" value="EnsemblFungi"/>
</dbReference>
<dbReference type="EMBL" id="HE806322">
    <property type="protein sequence ID" value="CCH62287.1"/>
    <property type="molecule type" value="Genomic_DNA"/>
</dbReference>
<protein>
    <recommendedName>
        <fullName evidence="10">DNA mismatch repair proteins mutS family domain-containing protein</fullName>
    </recommendedName>
</protein>
<proteinExistence type="inferred from homology"/>
<dbReference type="GO" id="GO:0000400">
    <property type="term" value="F:four-way junction DNA binding"/>
    <property type="evidence" value="ECO:0007669"/>
    <property type="project" value="EnsemblFungi"/>
</dbReference>
<dbReference type="GO" id="GO:0062128">
    <property type="term" value="C:MutSgamma complex"/>
    <property type="evidence" value="ECO:0007669"/>
    <property type="project" value="EnsemblFungi"/>
</dbReference>
<evidence type="ECO:0000256" key="4">
    <source>
        <dbReference type="ARBA" id="ARBA00023125"/>
    </source>
</evidence>
<organism evidence="8 9">
    <name type="scientific">Henningerozyma blattae (strain ATCC 34711 / CBS 6284 / DSM 70876 / NBRC 10599 / NRRL Y-10934 / UCD 77-7)</name>
    <name type="common">Yeast</name>
    <name type="synonym">Tetrapisispora blattae</name>
    <dbReference type="NCBI Taxonomy" id="1071380"/>
    <lineage>
        <taxon>Eukaryota</taxon>
        <taxon>Fungi</taxon>
        <taxon>Dikarya</taxon>
        <taxon>Ascomycota</taxon>
        <taxon>Saccharomycotina</taxon>
        <taxon>Saccharomycetes</taxon>
        <taxon>Saccharomycetales</taxon>
        <taxon>Saccharomycetaceae</taxon>
        <taxon>Henningerozyma</taxon>
    </lineage>
</organism>
<dbReference type="Pfam" id="PF05188">
    <property type="entry name" value="MutS_II"/>
    <property type="match status" value="1"/>
</dbReference>
<dbReference type="Gene3D" id="3.30.420.110">
    <property type="entry name" value="MutS, connector domain"/>
    <property type="match status" value="1"/>
</dbReference>
<dbReference type="SUPFAM" id="SSF48334">
    <property type="entry name" value="DNA repair protein MutS, domain III"/>
    <property type="match status" value="1"/>
</dbReference>
<keyword evidence="3" id="KW-0067">ATP-binding</keyword>
<evidence type="ECO:0000256" key="1">
    <source>
        <dbReference type="ARBA" id="ARBA00006271"/>
    </source>
</evidence>
<dbReference type="OMA" id="KMTMLYK"/>
<dbReference type="SUPFAM" id="SSF53150">
    <property type="entry name" value="DNA repair protein MutS, domain II"/>
    <property type="match status" value="1"/>
</dbReference>
<dbReference type="GO" id="GO:0140664">
    <property type="term" value="F:ATP-dependent DNA damage sensor activity"/>
    <property type="evidence" value="ECO:0007669"/>
    <property type="project" value="InterPro"/>
</dbReference>
<name>I2H7D5_HENB6</name>
<sequence length="938" mass="107262">MSEGNISNLLDTNIFDNTSRDYGTSDENSRAPTTTLCTSRQIVKNNSAAKLTTLKGNQINNKKRVDNSNTRNTFSKRINSSLLNPLIFSNTNSRLATQKQYNVATRNSKLASKQSKAINTNRNTAISTILNQNYPIICSIYENPKSIENKIGMSIVNYNTGELILSEFLDSQIFIRTINRLKIFNPIEILLSANSIKPIFSKLANLIKLNIDDSVKIIEINNLKLYNSEVGLQNITGYTMELTKESKSTNLNLNSEEYKFEDIKNKHFALMATSALIRYINDCLSKNNPAIYHKFKYFRIKLETIENTMLIDSKTIADLQLIENNTSSSSNKNIKNLTVCNYLDKTCTKMGKRCFRNNLLQPLINEKLINMRYEAVKELATLCDQDLEGENILEQLRAVLKEFHDLDKLFSKLLTVNSIGIQSTQKLNYLICLKTNLQAIDNLKNVLNRYADSLNSFILKEITKILNNEITQEIRVLIDSSLNDDCTWAHSPLDLQNQKCYAVRAGANGLLDISRQIYKKITDEILQEIEDLEENYSLTLDHSFDNTRGYYIRIKKTTILSNDDNLPSEFLNIVNKKNCIECNTLKVLKLNARLKEVISEIILISETVIEELLSNISNKISTLFMVSEAISILDLLTCFTNNLKTFNYCIPVLSDKIILKNSRHPILERELKDFIPNDVTSIRQTSSLQIITGYNMSGKSVLLKQIALLTIMSQMGSPIPADYAMMPIFKKLHTRICNENFEVNSSNFSFEMKEMAYFLDDITPETLLIIDELGRNSSIYDGFAISLAITEFLLQKKCTVFLSTHFQNIAHILKNKPSVLHLHMAADLSRDNKLKMKYTIGKEYNYVDNPGIKIVSNFFEPEIIEEAYNIAALLHLEKKSSNPSQCTEFEQNQILVKKLKMIHNLVEILKELLRQDDKELCLKTLQDTQLEFIKKFDL</sequence>
<dbReference type="InParanoid" id="I2H7D5"/>
<keyword evidence="4" id="KW-0238">DNA-binding</keyword>
<dbReference type="STRING" id="1071380.I2H7D5"/>
<dbReference type="Gene3D" id="1.10.1420.10">
    <property type="match status" value="2"/>
</dbReference>
<dbReference type="eggNOG" id="KOG0220">
    <property type="taxonomic scope" value="Eukaryota"/>
</dbReference>
<dbReference type="PIRSF" id="PIRSF005813">
    <property type="entry name" value="MSH2"/>
    <property type="match status" value="1"/>
</dbReference>
<evidence type="ECO:0000259" key="6">
    <source>
        <dbReference type="SMART" id="SM00533"/>
    </source>
</evidence>
<dbReference type="AlphaFoldDB" id="I2H7D5"/>
<dbReference type="HOGENOM" id="CLU_002472_7_3_1"/>
<dbReference type="InterPro" id="IPR045076">
    <property type="entry name" value="MutS"/>
</dbReference>
<dbReference type="KEGG" id="tbl:TBLA_0G03510"/>
<dbReference type="Pfam" id="PF00488">
    <property type="entry name" value="MutS_V"/>
    <property type="match status" value="1"/>
</dbReference>
<dbReference type="SUPFAM" id="SSF52540">
    <property type="entry name" value="P-loop containing nucleoside triphosphate hydrolases"/>
    <property type="match status" value="1"/>
</dbReference>
<dbReference type="GO" id="GO:0007131">
    <property type="term" value="P:reciprocal meiotic recombination"/>
    <property type="evidence" value="ECO:0007669"/>
    <property type="project" value="EnsemblFungi"/>
</dbReference>
<dbReference type="RefSeq" id="XP_004181806.1">
    <property type="nucleotide sequence ID" value="XM_004181758.1"/>
</dbReference>
<dbReference type="SMART" id="SM00533">
    <property type="entry name" value="MUTSd"/>
    <property type="match status" value="1"/>
</dbReference>
<evidence type="ECO:0000313" key="8">
    <source>
        <dbReference type="EMBL" id="CCH62287.1"/>
    </source>
</evidence>
<dbReference type="PANTHER" id="PTHR11361">
    <property type="entry name" value="DNA MISMATCH REPAIR PROTEIN MUTS FAMILY MEMBER"/>
    <property type="match status" value="1"/>
</dbReference>
<dbReference type="InterPro" id="IPR007861">
    <property type="entry name" value="DNA_mismatch_repair_MutS_clamp"/>
</dbReference>
<dbReference type="InterPro" id="IPR027417">
    <property type="entry name" value="P-loop_NTPase"/>
</dbReference>